<dbReference type="AlphaFoldDB" id="A0A1V9XZI2"/>
<evidence type="ECO:0000313" key="3">
    <source>
        <dbReference type="Proteomes" id="UP000192247"/>
    </source>
</evidence>
<feature type="region of interest" description="Disordered" evidence="1">
    <location>
        <begin position="328"/>
        <end position="424"/>
    </location>
</feature>
<feature type="region of interest" description="Disordered" evidence="1">
    <location>
        <begin position="1"/>
        <end position="251"/>
    </location>
</feature>
<accession>A0A1V9XZI2</accession>
<dbReference type="Proteomes" id="UP000192247">
    <property type="component" value="Unassembled WGS sequence"/>
</dbReference>
<keyword evidence="3" id="KW-1185">Reference proteome</keyword>
<feature type="region of interest" description="Disordered" evidence="1">
    <location>
        <begin position="722"/>
        <end position="768"/>
    </location>
</feature>
<gene>
    <name evidence="2" type="ORF">BIW11_02650</name>
</gene>
<feature type="compositionally biased region" description="Basic residues" evidence="1">
    <location>
        <begin position="486"/>
        <end position="498"/>
    </location>
</feature>
<feature type="region of interest" description="Disordered" evidence="1">
    <location>
        <begin position="484"/>
        <end position="516"/>
    </location>
</feature>
<feature type="compositionally biased region" description="Basic and acidic residues" evidence="1">
    <location>
        <begin position="1055"/>
        <end position="1065"/>
    </location>
</feature>
<feature type="region of interest" description="Disordered" evidence="1">
    <location>
        <begin position="1031"/>
        <end position="1065"/>
    </location>
</feature>
<organism evidence="2 3">
    <name type="scientific">Tropilaelaps mercedesae</name>
    <dbReference type="NCBI Taxonomy" id="418985"/>
    <lineage>
        <taxon>Eukaryota</taxon>
        <taxon>Metazoa</taxon>
        <taxon>Ecdysozoa</taxon>
        <taxon>Arthropoda</taxon>
        <taxon>Chelicerata</taxon>
        <taxon>Arachnida</taxon>
        <taxon>Acari</taxon>
        <taxon>Parasitiformes</taxon>
        <taxon>Mesostigmata</taxon>
        <taxon>Gamasina</taxon>
        <taxon>Dermanyssoidea</taxon>
        <taxon>Laelapidae</taxon>
        <taxon>Tropilaelaps</taxon>
    </lineage>
</organism>
<dbReference type="InParanoid" id="A0A1V9XZI2"/>
<feature type="compositionally biased region" description="Polar residues" evidence="1">
    <location>
        <begin position="725"/>
        <end position="745"/>
    </location>
</feature>
<evidence type="ECO:0000313" key="2">
    <source>
        <dbReference type="EMBL" id="OQR78879.1"/>
    </source>
</evidence>
<feature type="region of interest" description="Disordered" evidence="1">
    <location>
        <begin position="918"/>
        <end position="966"/>
    </location>
</feature>
<dbReference type="OrthoDB" id="10568075at2759"/>
<feature type="region of interest" description="Disordered" evidence="1">
    <location>
        <begin position="552"/>
        <end position="584"/>
    </location>
</feature>
<comment type="caution">
    <text evidence="2">The sequence shown here is derived from an EMBL/GenBank/DDBJ whole genome shotgun (WGS) entry which is preliminary data.</text>
</comment>
<feature type="compositionally biased region" description="Basic residues" evidence="1">
    <location>
        <begin position="398"/>
        <end position="414"/>
    </location>
</feature>
<evidence type="ECO:0000256" key="1">
    <source>
        <dbReference type="SAM" id="MobiDB-lite"/>
    </source>
</evidence>
<sequence length="1138" mass="128118">MRNQIPPPPPAQVGLRDQPDYEVQEEPPVNGSPNDANSKKRGSVERDPIEEAVQDRNAYQRDSEIGRNKEGPPSKRPKDGDGNGGRRNKPDEVPERYRSALSDQRERSRPRNADRGADLRTHEYTKWHTPDQRYAPVRDRSNENEPDAEEKDEYDKIHRDSPREGMKAREENRNGPGRHDQDHQRHLPSLVQQAQHHPRSNPVRSSRPLFTGRAQRLRTIRKARRARSDKYQELGTYTTERPGSRRPADEVNRRNPRAVIPVFESFLPRDKAFLLTLAKGRPLPTENLSHRSALQALRHSWHNVPQLAPRSNTSEGYVKGRDNEIYSVSNESQEVEDARLGRTSPQRTSRKLPPSLQSSIVLGPRHWDGRWPSPSPYRTTTRGPHPLSRKVASPSTRTHGRFSGSRHRSAKHHRKSEDSEGNSVFITLRARASPTSATTSTISTRYPSIRPRRWQGNVNFAEDELLHRIPEEFGEFGARIPGSHGLHWRKATTGKRLKPTQDGTSERPGNATSAKLPLDADAEASFFHDSFRALYGTYHNLHFADEHHRLPIAGAPSSKPANAEEASPQEFSRTSALAGEKPTPPALVSALDREANKVDAASDAFWRSWTPPPDIAAKGPTGRADQDTADQTRMANRHSSTPLMQEAEHQPLFQPAQQKKDSTDQYGTMGRRAATWRTYQSPKPVSTKNIPKGEQRTTRHGTASVGWFQLDQTNPDLFGMPHRPLSTTPKPTKTNISGSTMTNAVQPYDGVRSGQSDGSSALGPLSRSPWKPYQNIQLKHFSISKRRPASLTELRPPSQVASSVPAIALQNNTVAKAAILAVMLRPGSDQLRNVHSTMRHLDASVRATQPITNTQGLHVLANDVMQLTDVMTNTAPNSIFFNKANSSNNGGKMSNIPILRSVPIIERRDGDLQVIASHHHHDRGEQRSDQHADNDHGAQSDDSEAETVHPEQSSGGGKKHEEFDRNYDRTKGAILRDFRDMNKDGHYVPSEYVISVKYKNSTNKEAEKRLKSRGFTETHHRLVERFEIIHQHENSEEQTGTEEPKDPDQAAAEGSEDRQVKSMIEDNLRGRRNGEDITANQLERPPIEVRTLLHGYKGMKPYEIVYRGNHPESVHKIPSEGFPINERFKNWVHRDVAV</sequence>
<feature type="compositionally biased region" description="Basic residues" evidence="1">
    <location>
        <begin position="215"/>
        <end position="225"/>
    </location>
</feature>
<feature type="compositionally biased region" description="Pro residues" evidence="1">
    <location>
        <begin position="1"/>
        <end position="11"/>
    </location>
</feature>
<feature type="compositionally biased region" description="Basic and acidic residues" evidence="1">
    <location>
        <begin position="58"/>
        <end position="81"/>
    </location>
</feature>
<feature type="compositionally biased region" description="Basic and acidic residues" evidence="1">
    <location>
        <begin position="242"/>
        <end position="251"/>
    </location>
</feature>
<reference evidence="2 3" key="1">
    <citation type="journal article" date="2017" name="Gigascience">
        <title>Draft genome of the honey bee ectoparasitic mite, Tropilaelaps mercedesae, is shaped by the parasitic life history.</title>
        <authorList>
            <person name="Dong X."/>
            <person name="Armstrong S.D."/>
            <person name="Xia D."/>
            <person name="Makepeace B.L."/>
            <person name="Darby A.C."/>
            <person name="Kadowaki T."/>
        </authorList>
    </citation>
    <scope>NUCLEOTIDE SEQUENCE [LARGE SCALE GENOMIC DNA]</scope>
    <source>
        <strain evidence="2">Wuxi-XJTLU</strain>
    </source>
</reference>
<feature type="compositionally biased region" description="Basic and acidic residues" evidence="1">
    <location>
        <begin position="922"/>
        <end position="939"/>
    </location>
</feature>
<feature type="region of interest" description="Disordered" evidence="1">
    <location>
        <begin position="606"/>
        <end position="633"/>
    </location>
</feature>
<feature type="compositionally biased region" description="Basic and acidic residues" evidence="1">
    <location>
        <begin position="153"/>
        <end position="185"/>
    </location>
</feature>
<dbReference type="EMBL" id="MNPL01001712">
    <property type="protein sequence ID" value="OQR78879.1"/>
    <property type="molecule type" value="Genomic_DNA"/>
</dbReference>
<name>A0A1V9XZI2_9ACAR</name>
<protein>
    <submittedName>
        <fullName evidence="2">Uncharacterized protein</fullName>
    </submittedName>
</protein>
<proteinExistence type="predicted"/>
<feature type="compositionally biased region" description="Basic and acidic residues" evidence="1">
    <location>
        <begin position="88"/>
        <end position="143"/>
    </location>
</feature>